<protein>
    <recommendedName>
        <fullName evidence="2">Putative amidase domain-containing protein</fullName>
    </recommendedName>
</protein>
<dbReference type="GO" id="GO:0004553">
    <property type="term" value="F:hydrolase activity, hydrolyzing O-glycosyl compounds"/>
    <property type="evidence" value="ECO:0007669"/>
    <property type="project" value="InterPro"/>
</dbReference>
<evidence type="ECO:0000313" key="4">
    <source>
        <dbReference type="Proteomes" id="UP000218418"/>
    </source>
</evidence>
<name>A0A1Z4M2W7_9CYAN</name>
<evidence type="ECO:0000313" key="3">
    <source>
        <dbReference type="EMBL" id="BAY87844.1"/>
    </source>
</evidence>
<dbReference type="InterPro" id="IPR024301">
    <property type="entry name" value="Amidase_6"/>
</dbReference>
<organism evidence="3 4">
    <name type="scientific">Calothrix parasitica NIES-267</name>
    <dbReference type="NCBI Taxonomy" id="1973488"/>
    <lineage>
        <taxon>Bacteria</taxon>
        <taxon>Bacillati</taxon>
        <taxon>Cyanobacteriota</taxon>
        <taxon>Cyanophyceae</taxon>
        <taxon>Nostocales</taxon>
        <taxon>Calotrichaceae</taxon>
        <taxon>Calothrix</taxon>
    </lineage>
</organism>
<dbReference type="GO" id="GO:0005975">
    <property type="term" value="P:carbohydrate metabolic process"/>
    <property type="evidence" value="ECO:0007669"/>
    <property type="project" value="InterPro"/>
</dbReference>
<evidence type="ECO:0000259" key="2">
    <source>
        <dbReference type="Pfam" id="PF12671"/>
    </source>
</evidence>
<dbReference type="PROSITE" id="PS51257">
    <property type="entry name" value="PROKAR_LIPOPROTEIN"/>
    <property type="match status" value="1"/>
</dbReference>
<feature type="chain" id="PRO_5012034811" description="Putative amidase domain-containing protein" evidence="1">
    <location>
        <begin position="31"/>
        <end position="433"/>
    </location>
</feature>
<evidence type="ECO:0000256" key="1">
    <source>
        <dbReference type="SAM" id="SignalP"/>
    </source>
</evidence>
<dbReference type="AlphaFoldDB" id="A0A1Z4M2W7"/>
<dbReference type="PROSITE" id="PS01095">
    <property type="entry name" value="GH18_1"/>
    <property type="match status" value="1"/>
</dbReference>
<dbReference type="PANTHER" id="PTHR40032:SF1">
    <property type="entry name" value="EXPORTED PROTEIN"/>
    <property type="match status" value="1"/>
</dbReference>
<geneLocation type="plasmid" evidence="4">
    <name>Plasmid2 dna</name>
</geneLocation>
<dbReference type="Pfam" id="PF12671">
    <property type="entry name" value="Amidase_6"/>
    <property type="match status" value="1"/>
</dbReference>
<reference evidence="3 4" key="1">
    <citation type="submission" date="2017-06" db="EMBL/GenBank/DDBJ databases">
        <title>Genome sequencing of cyanobaciteial culture collection at National Institute for Environmental Studies (NIES).</title>
        <authorList>
            <person name="Hirose Y."/>
            <person name="Shimura Y."/>
            <person name="Fujisawa T."/>
            <person name="Nakamura Y."/>
            <person name="Kawachi M."/>
        </authorList>
    </citation>
    <scope>NUCLEOTIDE SEQUENCE [LARGE SCALE GENOMIC DNA]</scope>
    <source>
        <strain evidence="3 4">NIES-267</strain>
        <plasmid evidence="4">Plasmid2 dna</plasmid>
    </source>
</reference>
<dbReference type="PANTHER" id="PTHR40032">
    <property type="entry name" value="EXPORTED PROTEIN-RELATED"/>
    <property type="match status" value="1"/>
</dbReference>
<proteinExistence type="predicted"/>
<feature type="domain" description="Putative amidase" evidence="2">
    <location>
        <begin position="240"/>
        <end position="424"/>
    </location>
</feature>
<keyword evidence="3" id="KW-0614">Plasmid</keyword>
<gene>
    <name evidence="3" type="ORF">NIES267_73680</name>
</gene>
<keyword evidence="4" id="KW-1185">Reference proteome</keyword>
<dbReference type="Proteomes" id="UP000218418">
    <property type="component" value="Plasmid plasmid2"/>
</dbReference>
<accession>A0A1Z4M2W7</accession>
<keyword evidence="1" id="KW-0732">Signal</keyword>
<dbReference type="OrthoDB" id="4981342at2"/>
<dbReference type="EMBL" id="AP018229">
    <property type="protein sequence ID" value="BAY87844.1"/>
    <property type="molecule type" value="Genomic_DNA"/>
</dbReference>
<dbReference type="InterPro" id="IPR001579">
    <property type="entry name" value="Glyco_hydro_18_chit_AS"/>
</dbReference>
<sequence length="433" mass="49465">MSYTKTTKKLLTGIITFTLLASFSPVSVFASCSPEEQYQINTEIRMMESIITAPSPAQRRENYLERINAIASTLTTAEKEVQGLIFNHYPNTLSFEEVRHIDFKTEIVDPNNITNGRGELHTITLYEDAATGYSVDGIDFNIENGVVTHFELDPLVPEAAIQAAREDAKELQELGLLEPTVKKEVIQEPKQPITLPLIENELTPQEIHEKAKVSAQVTKEELEMRKDSNCTVVVSASNGEYDRIKAIEYAWRHASDNTYNPDYPNYDITSDDDPDGGDCTNFASQVVQAGGLRQDTGHGAWWNRDDTSETKNWYVRRNIFGGFDHSKSWTSVNHFLIHMRDHENTGDIMDFQERGFEMFNDMQVGDVLFADMEENGLKNHTMIITGWDMVDGQRRPRLSYHTSNRNHISFEKFKDLTENKFHLYGLKIISEIY</sequence>
<feature type="signal peptide" evidence="1">
    <location>
        <begin position="1"/>
        <end position="30"/>
    </location>
</feature>